<dbReference type="PANTHER" id="PTHR11575:SF48">
    <property type="entry name" value="5'-NUCLEOTIDASE"/>
    <property type="match status" value="1"/>
</dbReference>
<feature type="compositionally biased region" description="Low complexity" evidence="4">
    <location>
        <begin position="536"/>
        <end position="550"/>
    </location>
</feature>
<dbReference type="SUPFAM" id="SSF56300">
    <property type="entry name" value="Metallo-dependent phosphatases"/>
    <property type="match status" value="1"/>
</dbReference>
<dbReference type="EMBL" id="AZHD01000003">
    <property type="protein sequence ID" value="OAA65167.1"/>
    <property type="molecule type" value="Genomic_DNA"/>
</dbReference>
<feature type="region of interest" description="Disordered" evidence="4">
    <location>
        <begin position="1"/>
        <end position="21"/>
    </location>
</feature>
<keyword evidence="2" id="KW-0732">Signal</keyword>
<dbReference type="InterPro" id="IPR036907">
    <property type="entry name" value="5'-Nucleotdase_C_sf"/>
</dbReference>
<evidence type="ECO:0000256" key="1">
    <source>
        <dbReference type="ARBA" id="ARBA00006654"/>
    </source>
</evidence>
<dbReference type="InterPro" id="IPR004843">
    <property type="entry name" value="Calcineurin-like_PHP"/>
</dbReference>
<evidence type="ECO:0000256" key="2">
    <source>
        <dbReference type="ARBA" id="ARBA00022729"/>
    </source>
</evidence>
<dbReference type="InterPro" id="IPR008334">
    <property type="entry name" value="5'-Nucleotdase_C"/>
</dbReference>
<evidence type="ECO:0000256" key="3">
    <source>
        <dbReference type="RuleBase" id="RU362119"/>
    </source>
</evidence>
<comment type="similarity">
    <text evidence="1 3">Belongs to the 5'-nucleotidase family.</text>
</comment>
<dbReference type="Pfam" id="PF00149">
    <property type="entry name" value="Metallophos"/>
    <property type="match status" value="1"/>
</dbReference>
<sequence length="687" mass="76110">MDAKGVASGDAGTATYTPDRNITGPPDLRILHYNDVYHLDPSSAEPVGGAARFQTLVHEYQSAERFEGQPGLVTLFSGDAFNPSLESSITKGSHMVPVLNGFGTACACVGNHDLDFGVTQFEYLTAKCRFPWLLANVFDPALGADEPIGHARRTCMITSSNGVKIGLLGLGEREWLETVNALPPNLIYKSATETAKQLIPQLRKDGADMIVILSHAREPNDNKLAANLDGAADLILGGHDHYYAHSFINGTHVLRSGSDFKQLSYIEAWRRQPETGAPPKWDFAIWRRDVVSSIAPDQPTLDLVEHLTAKLKLSLEKAVGWTAAPLDARFTTVRTKESNLANFVCDIMRHHYQADCAIMAGGTIRGDQVYPPGPVRVKDITDCFPFEDPVVVIRVTGKAILAALENGVSLYPALEGRFPQVSNIIYEFDPSRPPGSRITHCEIGGGPPELDKQYVLCTRGYMARGKDGYTSLLVQSAGGSAEELVDEESGILISMMLRQYFMALKVLDQWKHWTAPLDHHWGRIVTNIDRHHPHLRPSAASPSPSLSRHSGGFDFPVVSGSDRGRDLDRDLDRGPDHDPDHEQQLMRRDSWDDWSAARLRQRRSSVTPFNERVVDGASPAQNTDELQHIDWQMRIMRRVARKWCRLAGVHSRLADSLTEAEYEADWTRAIAPRVEGRIRVVGENGGR</sequence>
<evidence type="ECO:0000313" key="8">
    <source>
        <dbReference type="Proteomes" id="UP000076874"/>
    </source>
</evidence>
<organism evidence="7 8">
    <name type="scientific">Niveomyces insectorum RCEF 264</name>
    <dbReference type="NCBI Taxonomy" id="1081102"/>
    <lineage>
        <taxon>Eukaryota</taxon>
        <taxon>Fungi</taxon>
        <taxon>Dikarya</taxon>
        <taxon>Ascomycota</taxon>
        <taxon>Pezizomycotina</taxon>
        <taxon>Sordariomycetes</taxon>
        <taxon>Hypocreomycetidae</taxon>
        <taxon>Hypocreales</taxon>
        <taxon>Cordycipitaceae</taxon>
        <taxon>Niveomyces</taxon>
    </lineage>
</organism>
<gene>
    <name evidence="7" type="ORF">SPI_01954</name>
</gene>
<feature type="domain" description="5'-Nucleotidase C-terminal" evidence="6">
    <location>
        <begin position="328"/>
        <end position="471"/>
    </location>
</feature>
<proteinExistence type="inferred from homology"/>
<name>A0A167XMU1_9HYPO</name>
<comment type="caution">
    <text evidence="7">The sequence shown here is derived from an EMBL/GenBank/DDBJ whole genome shotgun (WGS) entry which is preliminary data.</text>
</comment>
<keyword evidence="8" id="KW-1185">Reference proteome</keyword>
<evidence type="ECO:0000313" key="7">
    <source>
        <dbReference type="EMBL" id="OAA65167.1"/>
    </source>
</evidence>
<feature type="region of interest" description="Disordered" evidence="4">
    <location>
        <begin position="535"/>
        <end position="587"/>
    </location>
</feature>
<reference evidence="7 8" key="1">
    <citation type="journal article" date="2016" name="Genome Biol. Evol.">
        <title>Divergent and convergent evolution of fungal pathogenicity.</title>
        <authorList>
            <person name="Shang Y."/>
            <person name="Xiao G."/>
            <person name="Zheng P."/>
            <person name="Cen K."/>
            <person name="Zhan S."/>
            <person name="Wang C."/>
        </authorList>
    </citation>
    <scope>NUCLEOTIDE SEQUENCE [LARGE SCALE GENOMIC DNA]</scope>
    <source>
        <strain evidence="7 8">RCEF 264</strain>
    </source>
</reference>
<dbReference type="GO" id="GO:0000166">
    <property type="term" value="F:nucleotide binding"/>
    <property type="evidence" value="ECO:0007669"/>
    <property type="project" value="UniProtKB-KW"/>
</dbReference>
<dbReference type="AlphaFoldDB" id="A0A167XMU1"/>
<dbReference type="InterPro" id="IPR041821">
    <property type="entry name" value="CG11883_N"/>
</dbReference>
<dbReference type="GO" id="GO:0016787">
    <property type="term" value="F:hydrolase activity"/>
    <property type="evidence" value="ECO:0007669"/>
    <property type="project" value="UniProtKB-KW"/>
</dbReference>
<dbReference type="SUPFAM" id="SSF55816">
    <property type="entry name" value="5'-nucleotidase (syn. UDP-sugar hydrolase), C-terminal domain"/>
    <property type="match status" value="1"/>
</dbReference>
<feature type="domain" description="Calcineurin-like phosphoesterase" evidence="5">
    <location>
        <begin position="28"/>
        <end position="243"/>
    </location>
</feature>
<keyword evidence="3" id="KW-0547">Nucleotide-binding</keyword>
<dbReference type="Proteomes" id="UP000076874">
    <property type="component" value="Unassembled WGS sequence"/>
</dbReference>
<protein>
    <submittedName>
        <fullName evidence="7">Sulfate transporter</fullName>
    </submittedName>
</protein>
<dbReference type="PANTHER" id="PTHR11575">
    <property type="entry name" value="5'-NUCLEOTIDASE-RELATED"/>
    <property type="match status" value="1"/>
</dbReference>
<dbReference type="STRING" id="1081102.A0A167XMU1"/>
<dbReference type="OrthoDB" id="10252235at2759"/>
<dbReference type="InterPro" id="IPR006179">
    <property type="entry name" value="5_nucleotidase/apyrase"/>
</dbReference>
<dbReference type="PRINTS" id="PR01607">
    <property type="entry name" value="APYRASEFAMLY"/>
</dbReference>
<dbReference type="Pfam" id="PF02872">
    <property type="entry name" value="5_nucleotid_C"/>
    <property type="match status" value="1"/>
</dbReference>
<keyword evidence="3" id="KW-0378">Hydrolase</keyword>
<dbReference type="InterPro" id="IPR029052">
    <property type="entry name" value="Metallo-depent_PP-like"/>
</dbReference>
<evidence type="ECO:0000256" key="4">
    <source>
        <dbReference type="SAM" id="MobiDB-lite"/>
    </source>
</evidence>
<evidence type="ECO:0000259" key="6">
    <source>
        <dbReference type="Pfam" id="PF02872"/>
    </source>
</evidence>
<dbReference type="CDD" id="cd07406">
    <property type="entry name" value="MPP_CG11883_N"/>
    <property type="match status" value="1"/>
</dbReference>
<dbReference type="Gene3D" id="3.60.21.10">
    <property type="match status" value="1"/>
</dbReference>
<accession>A0A167XMU1</accession>
<feature type="compositionally biased region" description="Basic and acidic residues" evidence="4">
    <location>
        <begin position="562"/>
        <end position="587"/>
    </location>
</feature>
<dbReference type="GO" id="GO:0009166">
    <property type="term" value="P:nucleotide catabolic process"/>
    <property type="evidence" value="ECO:0007669"/>
    <property type="project" value="InterPro"/>
</dbReference>
<dbReference type="Gene3D" id="3.90.780.10">
    <property type="entry name" value="5'-Nucleotidase, C-terminal domain"/>
    <property type="match status" value="1"/>
</dbReference>
<evidence type="ECO:0000259" key="5">
    <source>
        <dbReference type="Pfam" id="PF00149"/>
    </source>
</evidence>